<keyword evidence="1" id="KW-0472">Membrane</keyword>
<keyword evidence="1" id="KW-0812">Transmembrane</keyword>
<organism evidence="2 3">
    <name type="scientific">Pseudodesulfovibrio cashew</name>
    <dbReference type="NCBI Taxonomy" id="2678688"/>
    <lineage>
        <taxon>Bacteria</taxon>
        <taxon>Pseudomonadati</taxon>
        <taxon>Thermodesulfobacteriota</taxon>
        <taxon>Desulfovibrionia</taxon>
        <taxon>Desulfovibrionales</taxon>
        <taxon>Desulfovibrionaceae</taxon>
    </lineage>
</organism>
<proteinExistence type="predicted"/>
<dbReference type="Proteomes" id="UP000428328">
    <property type="component" value="Chromosome"/>
</dbReference>
<accession>A0A6I6JTA3</accession>
<name>A0A6I6JTA3_9BACT</name>
<evidence type="ECO:0000313" key="2">
    <source>
        <dbReference type="EMBL" id="QGY40874.1"/>
    </source>
</evidence>
<dbReference type="KEGG" id="psel:GM415_12290"/>
<feature type="transmembrane region" description="Helical" evidence="1">
    <location>
        <begin position="6"/>
        <end position="23"/>
    </location>
</feature>
<keyword evidence="3" id="KW-1185">Reference proteome</keyword>
<gene>
    <name evidence="2" type="ORF">GM415_12290</name>
</gene>
<dbReference type="Pfam" id="PF12669">
    <property type="entry name" value="FeoB_associated"/>
    <property type="match status" value="1"/>
</dbReference>
<keyword evidence="1" id="KW-1133">Transmembrane helix</keyword>
<protein>
    <submittedName>
        <fullName evidence="2">FeoB-associated Cys-rich membrane protein</fullName>
    </submittedName>
</protein>
<evidence type="ECO:0000313" key="3">
    <source>
        <dbReference type="Proteomes" id="UP000428328"/>
    </source>
</evidence>
<evidence type="ECO:0000256" key="1">
    <source>
        <dbReference type="SAM" id="Phobius"/>
    </source>
</evidence>
<reference evidence="2 3" key="1">
    <citation type="submission" date="2019-11" db="EMBL/GenBank/DDBJ databases">
        <authorList>
            <person name="Zheng R.K."/>
            <person name="Sun C.M."/>
        </authorList>
    </citation>
    <scope>NUCLEOTIDE SEQUENCE [LARGE SCALE GENOMIC DNA]</scope>
    <source>
        <strain evidence="2 3">SRB007</strain>
    </source>
</reference>
<sequence>MYDTILVGAIILAAVFFVARRLYRQFTAKSGCGCSGCGKDSSCSSAHDNNCCTGCGELR</sequence>
<dbReference type="AlphaFoldDB" id="A0A6I6JTA3"/>
<dbReference type="RefSeq" id="WP_158948591.1">
    <property type="nucleotide sequence ID" value="NZ_CP046400.1"/>
</dbReference>
<dbReference type="EMBL" id="CP046400">
    <property type="protein sequence ID" value="QGY40874.1"/>
    <property type="molecule type" value="Genomic_DNA"/>
</dbReference>